<name>A0A147BWL8_IXORI</name>
<reference evidence="2" key="1">
    <citation type="journal article" date="2018" name="PLoS Negl. Trop. Dis.">
        <title>Sialome diversity of ticks revealed by RNAseq of single tick salivary glands.</title>
        <authorList>
            <person name="Perner J."/>
            <person name="Kropackova S."/>
            <person name="Kopacek P."/>
            <person name="Ribeiro J.M."/>
        </authorList>
    </citation>
    <scope>NUCLEOTIDE SEQUENCE</scope>
    <source>
        <strain evidence="2">Siblings of single egg batch collected in Ceske Budejovice</strain>
        <tissue evidence="2">Salivary glands</tissue>
    </source>
</reference>
<keyword evidence="1" id="KW-0732">Signal</keyword>
<feature type="chain" id="PRO_5007543138" evidence="1">
    <location>
        <begin position="26"/>
        <end position="124"/>
    </location>
</feature>
<dbReference type="EMBL" id="GEGO01000298">
    <property type="protein sequence ID" value="JAR95106.1"/>
    <property type="molecule type" value="Transcribed_RNA"/>
</dbReference>
<evidence type="ECO:0000256" key="1">
    <source>
        <dbReference type="SAM" id="SignalP"/>
    </source>
</evidence>
<organism evidence="2">
    <name type="scientific">Ixodes ricinus</name>
    <name type="common">Common tick</name>
    <name type="synonym">Acarus ricinus</name>
    <dbReference type="NCBI Taxonomy" id="34613"/>
    <lineage>
        <taxon>Eukaryota</taxon>
        <taxon>Metazoa</taxon>
        <taxon>Ecdysozoa</taxon>
        <taxon>Arthropoda</taxon>
        <taxon>Chelicerata</taxon>
        <taxon>Arachnida</taxon>
        <taxon>Acari</taxon>
        <taxon>Parasitiformes</taxon>
        <taxon>Ixodida</taxon>
        <taxon>Ixodoidea</taxon>
        <taxon>Ixodidae</taxon>
        <taxon>Ixodinae</taxon>
        <taxon>Ixodes</taxon>
    </lineage>
</organism>
<proteinExistence type="predicted"/>
<evidence type="ECO:0000313" key="2">
    <source>
        <dbReference type="EMBL" id="JAR95106.1"/>
    </source>
</evidence>
<feature type="signal peptide" evidence="1">
    <location>
        <begin position="1"/>
        <end position="25"/>
    </location>
</feature>
<dbReference type="AlphaFoldDB" id="A0A147BWL8"/>
<sequence length="124" mass="13933">MHGQAKIILFGTLMIVHGILNGVLSQWPPSSSPCYNDVLAVGDIFCTITGQHGFMTFLWPPFPKILVVLCNDVYLNLSIPFNVTGEDIVMCTQDLQKQFDEWKTRWSANKETARQALCDRTDIG</sequence>
<protein>
    <submittedName>
        <fullName evidence="2">Putative secreted protein</fullName>
    </submittedName>
</protein>
<accession>A0A147BWL8</accession>